<evidence type="ECO:0000256" key="1">
    <source>
        <dbReference type="SAM" id="Phobius"/>
    </source>
</evidence>
<feature type="transmembrane region" description="Helical" evidence="1">
    <location>
        <begin position="49"/>
        <end position="71"/>
    </location>
</feature>
<dbReference type="EMBL" id="CAKOFQ010006677">
    <property type="protein sequence ID" value="CAH1958372.1"/>
    <property type="molecule type" value="Genomic_DNA"/>
</dbReference>
<feature type="transmembrane region" description="Helical" evidence="1">
    <location>
        <begin position="92"/>
        <end position="113"/>
    </location>
</feature>
<sequence length="114" mass="13387">MSTFDELLKLLEKDLKKQDSLAIILLNFLRFYLIVNVGHHFGIHFIKIYFGWCSAFWRGCQILFVPLTVIIKLCHCSHTVVFVCRFIRCRGVIFGVFFSLFSRDAFVCSIRVFI</sequence>
<proteinExistence type="predicted"/>
<protein>
    <submittedName>
        <fullName evidence="2">Uncharacterized protein</fullName>
    </submittedName>
</protein>
<keyword evidence="1" id="KW-1133">Transmembrane helix</keyword>
<dbReference type="Proteomes" id="UP001152888">
    <property type="component" value="Unassembled WGS sequence"/>
</dbReference>
<evidence type="ECO:0000313" key="2">
    <source>
        <dbReference type="EMBL" id="CAH1958372.1"/>
    </source>
</evidence>
<gene>
    <name evidence="2" type="ORF">ACAOBT_LOCUS2606</name>
</gene>
<evidence type="ECO:0000313" key="3">
    <source>
        <dbReference type="Proteomes" id="UP001152888"/>
    </source>
</evidence>
<dbReference type="AlphaFoldDB" id="A0A9P0NTK4"/>
<accession>A0A9P0NTK4</accession>
<organism evidence="2 3">
    <name type="scientific">Acanthoscelides obtectus</name>
    <name type="common">Bean weevil</name>
    <name type="synonym">Bruchus obtectus</name>
    <dbReference type="NCBI Taxonomy" id="200917"/>
    <lineage>
        <taxon>Eukaryota</taxon>
        <taxon>Metazoa</taxon>
        <taxon>Ecdysozoa</taxon>
        <taxon>Arthropoda</taxon>
        <taxon>Hexapoda</taxon>
        <taxon>Insecta</taxon>
        <taxon>Pterygota</taxon>
        <taxon>Neoptera</taxon>
        <taxon>Endopterygota</taxon>
        <taxon>Coleoptera</taxon>
        <taxon>Polyphaga</taxon>
        <taxon>Cucujiformia</taxon>
        <taxon>Chrysomeloidea</taxon>
        <taxon>Chrysomelidae</taxon>
        <taxon>Bruchinae</taxon>
        <taxon>Bruchini</taxon>
        <taxon>Acanthoscelides</taxon>
    </lineage>
</organism>
<reference evidence="2" key="1">
    <citation type="submission" date="2022-03" db="EMBL/GenBank/DDBJ databases">
        <authorList>
            <person name="Sayadi A."/>
        </authorList>
    </citation>
    <scope>NUCLEOTIDE SEQUENCE</scope>
</reference>
<name>A0A9P0NTK4_ACAOB</name>
<comment type="caution">
    <text evidence="2">The sequence shown here is derived from an EMBL/GenBank/DDBJ whole genome shotgun (WGS) entry which is preliminary data.</text>
</comment>
<keyword evidence="1" id="KW-0472">Membrane</keyword>
<feature type="transmembrane region" description="Helical" evidence="1">
    <location>
        <begin position="21"/>
        <end position="43"/>
    </location>
</feature>
<keyword evidence="1" id="KW-0812">Transmembrane</keyword>
<keyword evidence="3" id="KW-1185">Reference proteome</keyword>